<organism evidence="12 14">
    <name type="scientific">Oenococcus oeni</name>
    <name type="common">Leuconostoc oenos</name>
    <dbReference type="NCBI Taxonomy" id="1247"/>
    <lineage>
        <taxon>Bacteria</taxon>
        <taxon>Bacillati</taxon>
        <taxon>Bacillota</taxon>
        <taxon>Bacilli</taxon>
        <taxon>Lactobacillales</taxon>
        <taxon>Lactobacillaceae</taxon>
        <taxon>Oenococcus</taxon>
    </lineage>
</organism>
<feature type="transmembrane region" description="Helical" evidence="10">
    <location>
        <begin position="143"/>
        <end position="162"/>
    </location>
</feature>
<reference evidence="11" key="3">
    <citation type="submission" date="2019-10" db="EMBL/GenBank/DDBJ databases">
        <title>Malate fermentation in French cider.</title>
        <authorList>
            <person name="Cousin F.J."/>
            <person name="Medina Fernandez S."/>
            <person name="Misery B."/>
            <person name="Laplace J.-M."/>
            <person name="Cretenet M."/>
        </authorList>
    </citation>
    <scope>NUCLEOTIDE SEQUENCE</scope>
    <source>
        <strain evidence="11">UCMA15129</strain>
    </source>
</reference>
<feature type="compositionally biased region" description="Polar residues" evidence="9">
    <location>
        <begin position="277"/>
        <end position="293"/>
    </location>
</feature>
<keyword evidence="5" id="KW-0598">Phosphotransferase system</keyword>
<protein>
    <submittedName>
        <fullName evidence="13">PTS N-acetylgalactosamine permease IIC component 1</fullName>
    </submittedName>
    <submittedName>
        <fullName evidence="12">PTS fructose transporter subunit IIC</fullName>
    </submittedName>
</protein>
<proteinExistence type="predicted"/>
<evidence type="ECO:0000256" key="4">
    <source>
        <dbReference type="ARBA" id="ARBA00022597"/>
    </source>
</evidence>
<evidence type="ECO:0000256" key="6">
    <source>
        <dbReference type="ARBA" id="ARBA00022692"/>
    </source>
</evidence>
<keyword evidence="3" id="KW-1003">Cell membrane</keyword>
<evidence type="ECO:0000256" key="1">
    <source>
        <dbReference type="ARBA" id="ARBA00004651"/>
    </source>
</evidence>
<evidence type="ECO:0000256" key="3">
    <source>
        <dbReference type="ARBA" id="ARBA00022475"/>
    </source>
</evidence>
<dbReference type="GO" id="GO:0005886">
    <property type="term" value="C:plasma membrane"/>
    <property type="evidence" value="ECO:0007669"/>
    <property type="project" value="UniProtKB-SubCell"/>
</dbReference>
<dbReference type="RefSeq" id="WP_002821570.1">
    <property type="nucleotide sequence ID" value="NZ_CP014324.1"/>
</dbReference>
<evidence type="ECO:0000313" key="11">
    <source>
        <dbReference type="EMBL" id="MDV7715160.1"/>
    </source>
</evidence>
<name>A0A6N4A8W5_OENOE</name>
<dbReference type="PANTHER" id="PTHR32502:SF28">
    <property type="entry name" value="PHOSPHOTRANSFERASE SYSTEM SUGAR-SPECIFIC EIIC COMPONENT"/>
    <property type="match status" value="1"/>
</dbReference>
<dbReference type="Proteomes" id="UP001281024">
    <property type="component" value="Unassembled WGS sequence"/>
</dbReference>
<dbReference type="GO" id="GO:0009401">
    <property type="term" value="P:phosphoenolpyruvate-dependent sugar phosphotransferase system"/>
    <property type="evidence" value="ECO:0007669"/>
    <property type="project" value="UniProtKB-KW"/>
</dbReference>
<feature type="transmembrane region" description="Helical" evidence="10">
    <location>
        <begin position="252"/>
        <end position="270"/>
    </location>
</feature>
<evidence type="ECO:0000256" key="9">
    <source>
        <dbReference type="SAM" id="MobiDB-lite"/>
    </source>
</evidence>
<accession>A0A6N4A8W5</accession>
<evidence type="ECO:0000313" key="15">
    <source>
        <dbReference type="Proteomes" id="UP000294726"/>
    </source>
</evidence>
<keyword evidence="4" id="KW-0762">Sugar transport</keyword>
<feature type="transmembrane region" description="Helical" evidence="10">
    <location>
        <begin position="212"/>
        <end position="232"/>
    </location>
</feature>
<reference evidence="13 15" key="2">
    <citation type="submission" date="2018-08" db="EMBL/GenBank/DDBJ databases">
        <authorList>
            <person name="Lorentzen P. G. S. M."/>
        </authorList>
    </citation>
    <scope>NUCLEOTIDE SEQUENCE [LARGE SCALE GENOMIC DNA]</scope>
    <source>
        <strain evidence="13 15">CRBO_1381</strain>
    </source>
</reference>
<evidence type="ECO:0000313" key="14">
    <source>
        <dbReference type="Proteomes" id="UP000181728"/>
    </source>
</evidence>
<dbReference type="PROSITE" id="PS51106">
    <property type="entry name" value="PTS_EIIC_TYPE_4"/>
    <property type="match status" value="1"/>
</dbReference>
<feature type="transmembrane region" description="Helical" evidence="10">
    <location>
        <begin position="182"/>
        <end position="205"/>
    </location>
</feature>
<keyword evidence="8 10" id="KW-0472">Membrane</keyword>
<dbReference type="Proteomes" id="UP000294726">
    <property type="component" value="Chromosome"/>
</dbReference>
<evidence type="ECO:0000313" key="12">
    <source>
        <dbReference type="EMBL" id="OIM21956.1"/>
    </source>
</evidence>
<gene>
    <name evidence="12" type="ORF">ATX59_01760</name>
    <name evidence="11" type="ORF">GA838_05190</name>
    <name evidence="13" type="ORF">OENI_0341</name>
</gene>
<dbReference type="Proteomes" id="UP000181728">
    <property type="component" value="Unassembled WGS sequence"/>
</dbReference>
<evidence type="ECO:0000256" key="2">
    <source>
        <dbReference type="ARBA" id="ARBA00022448"/>
    </source>
</evidence>
<dbReference type="InterPro" id="IPR050303">
    <property type="entry name" value="GatZ_KbaZ_carbometab"/>
</dbReference>
<dbReference type="PANTHER" id="PTHR32502">
    <property type="entry name" value="N-ACETYLGALACTOSAMINE PERMEASE II COMPONENT-RELATED"/>
    <property type="match status" value="1"/>
</dbReference>
<dbReference type="EMBL" id="MLOK01000019">
    <property type="protein sequence ID" value="OIM21956.1"/>
    <property type="molecule type" value="Genomic_DNA"/>
</dbReference>
<feature type="compositionally biased region" description="Acidic residues" evidence="9">
    <location>
        <begin position="302"/>
        <end position="311"/>
    </location>
</feature>
<dbReference type="AlphaFoldDB" id="A0A6N4A8W5"/>
<keyword evidence="6 10" id="KW-0812">Transmembrane</keyword>
<feature type="transmembrane region" description="Helical" evidence="10">
    <location>
        <begin position="6"/>
        <end position="22"/>
    </location>
</feature>
<dbReference type="EMBL" id="WERV01000003">
    <property type="protein sequence ID" value="MDV7715160.1"/>
    <property type="molecule type" value="Genomic_DNA"/>
</dbReference>
<keyword evidence="2" id="KW-0813">Transport</keyword>
<sequence length="311" mass="33299">MSGNILLWQVIVLTFYSMYQIIDDLTFISSLAQPVWAGLITGAVMGDVTKGLIIGGSLQLTVLGVGTFGGASKIDANSGTILATAFSISSGMNAQTAVAAIGVPVASLMIETDVLGRFTNTYFQHRIDRTIEEENYHAFERNYLYGAIPWALSRGIPVFIALQFGGGLVTEIVKVLDTKMVWLSNGLATAGALLPAVGFAILLRYLPVKKHFAYLILGFTLTALLTTVFTNVQTLGTSMAKVSSSFSNNFTALPMVAISLIGFSFALNAYKRDVGNLPSSTDSQQNGPSQPEQSEQKNTKDEDGEIDGDED</sequence>
<evidence type="ECO:0000313" key="13">
    <source>
        <dbReference type="EMBL" id="VDB97337.1"/>
    </source>
</evidence>
<keyword evidence="7 10" id="KW-1133">Transmembrane helix</keyword>
<evidence type="ECO:0000256" key="10">
    <source>
        <dbReference type="SAM" id="Phobius"/>
    </source>
</evidence>
<evidence type="ECO:0000256" key="7">
    <source>
        <dbReference type="ARBA" id="ARBA00022989"/>
    </source>
</evidence>
<evidence type="ECO:0000256" key="8">
    <source>
        <dbReference type="ARBA" id="ARBA00023136"/>
    </source>
</evidence>
<feature type="region of interest" description="Disordered" evidence="9">
    <location>
        <begin position="276"/>
        <end position="311"/>
    </location>
</feature>
<dbReference type="EMBL" id="LR031358">
    <property type="protein sequence ID" value="VDB97337.1"/>
    <property type="molecule type" value="Genomic_DNA"/>
</dbReference>
<dbReference type="InterPro" id="IPR004700">
    <property type="entry name" value="PTS_IIC_man"/>
</dbReference>
<comment type="subcellular location">
    <subcellularLocation>
        <location evidence="1">Cell membrane</location>
        <topology evidence="1">Multi-pass membrane protein</topology>
    </subcellularLocation>
</comment>
<evidence type="ECO:0000256" key="5">
    <source>
        <dbReference type="ARBA" id="ARBA00022683"/>
    </source>
</evidence>
<dbReference type="Pfam" id="PF03609">
    <property type="entry name" value="EII-Sor"/>
    <property type="match status" value="1"/>
</dbReference>
<reference evidence="12 14" key="1">
    <citation type="journal article" date="2016" name="BMC Genomics">
        <title>Consensus pan-genome assembly of the specialised wine bacterium Oenococcus oeni.</title>
        <authorList>
            <person name="Sternes P.R."/>
            <person name="Borneman A.R."/>
        </authorList>
    </citation>
    <scope>NUCLEOTIDE SEQUENCE [LARGE SCALE GENOMIC DNA]</scope>
    <source>
        <strain evidence="12 14">AWRIB661</strain>
    </source>
</reference>